<dbReference type="EMBL" id="JAHRIM010040282">
    <property type="protein sequence ID" value="MEQ2266494.1"/>
    <property type="molecule type" value="Genomic_DNA"/>
</dbReference>
<gene>
    <name evidence="2" type="ORF">XENORESO_007487</name>
</gene>
<sequence length="108" mass="12207">MTWYLKKFMGWMLVAQGVKCTTHVLLSINCIPFPCSLHPISSHFLKMKKIGKMQAAGGLKITFKKVHETMYSNKVPRAFGGETGPQHHRSSTILQWACSAFPHIHLLL</sequence>
<reference evidence="2 3" key="1">
    <citation type="submission" date="2021-06" db="EMBL/GenBank/DDBJ databases">
        <authorList>
            <person name="Palmer J.M."/>
        </authorList>
    </citation>
    <scope>NUCLEOTIDE SEQUENCE [LARGE SCALE GENOMIC DNA]</scope>
    <source>
        <strain evidence="2 3">XR_2019</strain>
        <tissue evidence="2">Muscle</tissue>
    </source>
</reference>
<evidence type="ECO:0000256" key="1">
    <source>
        <dbReference type="SAM" id="SignalP"/>
    </source>
</evidence>
<evidence type="ECO:0000313" key="2">
    <source>
        <dbReference type="EMBL" id="MEQ2266494.1"/>
    </source>
</evidence>
<organism evidence="2 3">
    <name type="scientific">Xenotaenia resolanae</name>
    <dbReference type="NCBI Taxonomy" id="208358"/>
    <lineage>
        <taxon>Eukaryota</taxon>
        <taxon>Metazoa</taxon>
        <taxon>Chordata</taxon>
        <taxon>Craniata</taxon>
        <taxon>Vertebrata</taxon>
        <taxon>Euteleostomi</taxon>
        <taxon>Actinopterygii</taxon>
        <taxon>Neopterygii</taxon>
        <taxon>Teleostei</taxon>
        <taxon>Neoteleostei</taxon>
        <taxon>Acanthomorphata</taxon>
        <taxon>Ovalentaria</taxon>
        <taxon>Atherinomorphae</taxon>
        <taxon>Cyprinodontiformes</taxon>
        <taxon>Goodeidae</taxon>
        <taxon>Xenotaenia</taxon>
    </lineage>
</organism>
<accession>A0ABV0WAH9</accession>
<evidence type="ECO:0000313" key="3">
    <source>
        <dbReference type="Proteomes" id="UP001444071"/>
    </source>
</evidence>
<feature type="signal peptide" evidence="1">
    <location>
        <begin position="1"/>
        <end position="20"/>
    </location>
</feature>
<name>A0ABV0WAH9_9TELE</name>
<keyword evidence="3" id="KW-1185">Reference proteome</keyword>
<comment type="caution">
    <text evidence="2">The sequence shown here is derived from an EMBL/GenBank/DDBJ whole genome shotgun (WGS) entry which is preliminary data.</text>
</comment>
<keyword evidence="1" id="KW-0732">Signal</keyword>
<proteinExistence type="predicted"/>
<protein>
    <submittedName>
        <fullName evidence="2">Uncharacterized protein</fullName>
    </submittedName>
</protein>
<dbReference type="Proteomes" id="UP001444071">
    <property type="component" value="Unassembled WGS sequence"/>
</dbReference>
<feature type="chain" id="PRO_5045257573" evidence="1">
    <location>
        <begin position="21"/>
        <end position="108"/>
    </location>
</feature>